<feature type="domain" description="Protein kinase" evidence="4">
    <location>
        <begin position="20"/>
        <end position="357"/>
    </location>
</feature>
<dbReference type="PROSITE" id="PS00108">
    <property type="entry name" value="PROTEIN_KINASE_ST"/>
    <property type="match status" value="1"/>
</dbReference>
<reference evidence="5 6" key="1">
    <citation type="journal article" date="2012" name="PLoS Pathog.">
        <title>Diverse lifestyles and strategies of plant pathogenesis encoded in the genomes of eighteen Dothideomycetes fungi.</title>
        <authorList>
            <person name="Ohm R.A."/>
            <person name="Feau N."/>
            <person name="Henrissat B."/>
            <person name="Schoch C.L."/>
            <person name="Horwitz B.A."/>
            <person name="Barry K.W."/>
            <person name="Condon B.J."/>
            <person name="Copeland A.C."/>
            <person name="Dhillon B."/>
            <person name="Glaser F."/>
            <person name="Hesse C.N."/>
            <person name="Kosti I."/>
            <person name="LaButti K."/>
            <person name="Lindquist E.A."/>
            <person name="Lucas S."/>
            <person name="Salamov A.A."/>
            <person name="Bradshaw R.E."/>
            <person name="Ciuffetti L."/>
            <person name="Hamelin R.C."/>
            <person name="Kema G.H.J."/>
            <person name="Lawrence C."/>
            <person name="Scott J.A."/>
            <person name="Spatafora J.W."/>
            <person name="Turgeon B.G."/>
            <person name="de Wit P.J.G.M."/>
            <person name="Zhong S."/>
            <person name="Goodwin S.B."/>
            <person name="Grigoriev I.V."/>
        </authorList>
    </citation>
    <scope>NUCLEOTIDE SEQUENCE [LARGE SCALE GENOMIC DNA]</scope>
    <source>
        <strain evidence="6">28A</strain>
    </source>
</reference>
<keyword evidence="6" id="KW-1185">Reference proteome</keyword>
<dbReference type="SMART" id="SM00220">
    <property type="entry name" value="S_TKc"/>
    <property type="match status" value="1"/>
</dbReference>
<proteinExistence type="predicted"/>
<organism evidence="5 6">
    <name type="scientific">Exserohilum turcicum (strain 28A)</name>
    <name type="common">Northern leaf blight fungus</name>
    <name type="synonym">Setosphaeria turcica</name>
    <dbReference type="NCBI Taxonomy" id="671987"/>
    <lineage>
        <taxon>Eukaryota</taxon>
        <taxon>Fungi</taxon>
        <taxon>Dikarya</taxon>
        <taxon>Ascomycota</taxon>
        <taxon>Pezizomycotina</taxon>
        <taxon>Dothideomycetes</taxon>
        <taxon>Pleosporomycetidae</taxon>
        <taxon>Pleosporales</taxon>
        <taxon>Pleosporineae</taxon>
        <taxon>Pleosporaceae</taxon>
        <taxon>Exserohilum</taxon>
    </lineage>
</organism>
<protein>
    <recommendedName>
        <fullName evidence="3">Autophagy-related protein 1</fullName>
    </recommendedName>
</protein>
<dbReference type="eggNOG" id="KOG0591">
    <property type="taxonomic scope" value="Eukaryota"/>
</dbReference>
<sequence length="396" mass="45079">MSDSYSARDLSDYHRFRRLFCRKTELGAGGDGTVYEYEHRRTKKLIAVKVPNNDHVTAAKTSVCLAGEVSNLRILGKHPHIVTMLGCCDDFKPRGPAVMLELCELGDLHSFMDKLSAQQLRRGSKTCRVPENTIWKFLRDMGLAIDVLHNHNIAHGSGYLHRDLKPGNILVKYPDGWATEDGVPVEPTFQLSDFSRMKPYPPQTKEDEDEDAVFCGTPEYAPPLHEQREAKPSGDLWSLGATLQTLALDAYPIQSHESFIAERNKAHRDHPQLADKLEWTQLEWRTSLPTVYRPLSASCAELQETHDFRDSIRNPRRGVYEDRRPYSDALNAWYSALWNKSESERITAAMLVRYQVPGAEAEMAIARDMEAAELCLDEARRIRENVAMRRSGLGRR</sequence>
<dbReference type="PROSITE" id="PS50011">
    <property type="entry name" value="PROTEIN_KINASE_DOM"/>
    <property type="match status" value="1"/>
</dbReference>
<dbReference type="Pfam" id="PF00069">
    <property type="entry name" value="Pkinase"/>
    <property type="match status" value="1"/>
</dbReference>
<evidence type="ECO:0000313" key="5">
    <source>
        <dbReference type="EMBL" id="EOA90943.1"/>
    </source>
</evidence>
<reference evidence="5 6" key="2">
    <citation type="journal article" date="2013" name="PLoS Genet.">
        <title>Comparative genome structure, secondary metabolite, and effector coding capacity across Cochliobolus pathogens.</title>
        <authorList>
            <person name="Condon B.J."/>
            <person name="Leng Y."/>
            <person name="Wu D."/>
            <person name="Bushley K.E."/>
            <person name="Ohm R.A."/>
            <person name="Otillar R."/>
            <person name="Martin J."/>
            <person name="Schackwitz W."/>
            <person name="Grimwood J."/>
            <person name="MohdZainudin N."/>
            <person name="Xue C."/>
            <person name="Wang R."/>
            <person name="Manning V.A."/>
            <person name="Dhillon B."/>
            <person name="Tu Z.J."/>
            <person name="Steffenson B.J."/>
            <person name="Salamov A."/>
            <person name="Sun H."/>
            <person name="Lowry S."/>
            <person name="LaButti K."/>
            <person name="Han J."/>
            <person name="Copeland A."/>
            <person name="Lindquist E."/>
            <person name="Barry K."/>
            <person name="Schmutz J."/>
            <person name="Baker S.E."/>
            <person name="Ciuffetti L.M."/>
            <person name="Grigoriev I.V."/>
            <person name="Zhong S."/>
            <person name="Turgeon B.G."/>
        </authorList>
    </citation>
    <scope>NUCLEOTIDE SEQUENCE [LARGE SCALE GENOMIC DNA]</scope>
    <source>
        <strain evidence="6">28A</strain>
    </source>
</reference>
<evidence type="ECO:0000256" key="1">
    <source>
        <dbReference type="ARBA" id="ARBA00004623"/>
    </source>
</evidence>
<name>R0KDF6_EXST2</name>
<dbReference type="Gene3D" id="1.10.510.10">
    <property type="entry name" value="Transferase(Phosphotransferase) domain 1"/>
    <property type="match status" value="1"/>
</dbReference>
<dbReference type="InterPro" id="IPR000719">
    <property type="entry name" value="Prot_kinase_dom"/>
</dbReference>
<dbReference type="Proteomes" id="UP000016935">
    <property type="component" value="Unassembled WGS sequence"/>
</dbReference>
<comment type="subcellular location">
    <subcellularLocation>
        <location evidence="1">Preautophagosomal structure membrane</location>
        <topology evidence="1">Peripheral membrane protein</topology>
    </subcellularLocation>
</comment>
<dbReference type="AlphaFoldDB" id="R0KDF6"/>
<dbReference type="InterPro" id="IPR011009">
    <property type="entry name" value="Kinase-like_dom_sf"/>
</dbReference>
<evidence type="ECO:0000313" key="6">
    <source>
        <dbReference type="Proteomes" id="UP000016935"/>
    </source>
</evidence>
<dbReference type="InterPro" id="IPR045269">
    <property type="entry name" value="Atg1-like"/>
</dbReference>
<accession>R0KDF6</accession>
<dbReference type="HOGENOM" id="CLU_696522_0_0_1"/>
<evidence type="ECO:0000259" key="4">
    <source>
        <dbReference type="PROSITE" id="PS50011"/>
    </source>
</evidence>
<evidence type="ECO:0000256" key="2">
    <source>
        <dbReference type="ARBA" id="ARBA00023006"/>
    </source>
</evidence>
<evidence type="ECO:0000256" key="3">
    <source>
        <dbReference type="ARBA" id="ARBA00030237"/>
    </source>
</evidence>
<dbReference type="GO" id="GO:0004674">
    <property type="term" value="F:protein serine/threonine kinase activity"/>
    <property type="evidence" value="ECO:0007669"/>
    <property type="project" value="InterPro"/>
</dbReference>
<dbReference type="GO" id="GO:0005524">
    <property type="term" value="F:ATP binding"/>
    <property type="evidence" value="ECO:0007669"/>
    <property type="project" value="InterPro"/>
</dbReference>
<keyword evidence="2" id="KW-0072">Autophagy</keyword>
<dbReference type="OrthoDB" id="310217at2759"/>
<dbReference type="GO" id="GO:0034045">
    <property type="term" value="C:phagophore assembly site membrane"/>
    <property type="evidence" value="ECO:0007669"/>
    <property type="project" value="UniProtKB-SubCell"/>
</dbReference>
<dbReference type="CDD" id="cd00180">
    <property type="entry name" value="PKc"/>
    <property type="match status" value="1"/>
</dbReference>
<gene>
    <name evidence="5" type="ORF">SETTUDRAFT_101294</name>
</gene>
<dbReference type="InterPro" id="IPR008271">
    <property type="entry name" value="Ser/Thr_kinase_AS"/>
</dbReference>
<dbReference type="GeneID" id="19394842"/>
<dbReference type="SUPFAM" id="SSF56112">
    <property type="entry name" value="Protein kinase-like (PK-like)"/>
    <property type="match status" value="1"/>
</dbReference>
<dbReference type="RefSeq" id="XP_008021636.1">
    <property type="nucleotide sequence ID" value="XM_008023445.1"/>
</dbReference>
<dbReference type="GO" id="GO:0006914">
    <property type="term" value="P:autophagy"/>
    <property type="evidence" value="ECO:0007669"/>
    <property type="project" value="UniProtKB-KW"/>
</dbReference>
<dbReference type="PANTHER" id="PTHR24348">
    <property type="entry name" value="SERINE/THREONINE-PROTEIN KINASE UNC-51-RELATED"/>
    <property type="match status" value="1"/>
</dbReference>
<dbReference type="STRING" id="671987.R0KDF6"/>
<dbReference type="GO" id="GO:0010506">
    <property type="term" value="P:regulation of autophagy"/>
    <property type="evidence" value="ECO:0007669"/>
    <property type="project" value="InterPro"/>
</dbReference>
<dbReference type="EMBL" id="KB908482">
    <property type="protein sequence ID" value="EOA90943.1"/>
    <property type="molecule type" value="Genomic_DNA"/>
</dbReference>